<feature type="transmembrane region" description="Helical" evidence="7">
    <location>
        <begin position="109"/>
        <end position="132"/>
    </location>
</feature>
<comment type="caution">
    <text evidence="9">The sequence shown here is derived from an EMBL/GenBank/DDBJ whole genome shotgun (WGS) entry which is preliminary data.</text>
</comment>
<evidence type="ECO:0000256" key="3">
    <source>
        <dbReference type="ARBA" id="ARBA00022448"/>
    </source>
</evidence>
<protein>
    <submittedName>
        <fullName evidence="9">Cation transporter</fullName>
    </submittedName>
</protein>
<dbReference type="NCBIfam" id="TIGR01297">
    <property type="entry name" value="CDF"/>
    <property type="match status" value="1"/>
</dbReference>
<dbReference type="InterPro" id="IPR058533">
    <property type="entry name" value="Cation_efflux_TM"/>
</dbReference>
<dbReference type="SUPFAM" id="SSF161111">
    <property type="entry name" value="Cation efflux protein transmembrane domain-like"/>
    <property type="match status" value="1"/>
</dbReference>
<sequence length="301" mass="31704">MTTSRDDRVLAISLWASAGFAVLALVWGALAGSRLIVFDGLYSFASVGLTLLAVVALRTARRGPDERYPWGREAWEPLAVVLKAAAMAGLCVYALVGAVLELIAGPSGIAVRAALVYGVVSTLGGVVITVLLRRLSARGADLARAEAAEWAGDTLLSVGVLVGFGVAWALEATGRGEAARYVDPVMVVLASAAFLPVPVRLILRGGREILAMAPSTEVLERIRVEVRAVEAAHGFAESFVRAGKVGGRLDLEIDFVVDAASTARTVEDLDGVRAELDRRLRDLDPPPSMSVGFTADRGWVS</sequence>
<keyword evidence="5 7" id="KW-1133">Transmembrane helix</keyword>
<dbReference type="PANTHER" id="PTHR43840:SF15">
    <property type="entry name" value="MITOCHONDRIAL METAL TRANSPORTER 1-RELATED"/>
    <property type="match status" value="1"/>
</dbReference>
<dbReference type="InterPro" id="IPR050291">
    <property type="entry name" value="CDF_Transporter"/>
</dbReference>
<evidence type="ECO:0000256" key="1">
    <source>
        <dbReference type="ARBA" id="ARBA00004141"/>
    </source>
</evidence>
<evidence type="ECO:0000256" key="2">
    <source>
        <dbReference type="ARBA" id="ARBA00008114"/>
    </source>
</evidence>
<dbReference type="PANTHER" id="PTHR43840">
    <property type="entry name" value="MITOCHONDRIAL METAL TRANSPORTER 1-RELATED"/>
    <property type="match status" value="1"/>
</dbReference>
<reference evidence="10" key="1">
    <citation type="journal article" date="2019" name="Int. J. Syst. Evol. Microbiol.">
        <title>The Global Catalogue of Microorganisms (GCM) 10K type strain sequencing project: providing services to taxonomists for standard genome sequencing and annotation.</title>
        <authorList>
            <consortium name="The Broad Institute Genomics Platform"/>
            <consortium name="The Broad Institute Genome Sequencing Center for Infectious Disease"/>
            <person name="Wu L."/>
            <person name="Ma J."/>
        </authorList>
    </citation>
    <scope>NUCLEOTIDE SEQUENCE [LARGE SCALE GENOMIC DNA]</scope>
    <source>
        <strain evidence="10">JCM 18055</strain>
    </source>
</reference>
<evidence type="ECO:0000256" key="5">
    <source>
        <dbReference type="ARBA" id="ARBA00022989"/>
    </source>
</evidence>
<evidence type="ECO:0000256" key="4">
    <source>
        <dbReference type="ARBA" id="ARBA00022692"/>
    </source>
</evidence>
<comment type="similarity">
    <text evidence="2">Belongs to the cation diffusion facilitator (CDF) transporter (TC 2.A.4) family.</text>
</comment>
<evidence type="ECO:0000313" key="9">
    <source>
        <dbReference type="EMBL" id="GAA4696343.1"/>
    </source>
</evidence>
<evidence type="ECO:0000256" key="7">
    <source>
        <dbReference type="SAM" id="Phobius"/>
    </source>
</evidence>
<feature type="transmembrane region" description="Helical" evidence="7">
    <location>
        <begin position="9"/>
        <end position="30"/>
    </location>
</feature>
<evidence type="ECO:0000313" key="10">
    <source>
        <dbReference type="Proteomes" id="UP001500325"/>
    </source>
</evidence>
<dbReference type="RefSeq" id="WP_345381924.1">
    <property type="nucleotide sequence ID" value="NZ_BAABIC010000012.1"/>
</dbReference>
<dbReference type="Gene3D" id="1.20.1510.10">
    <property type="entry name" value="Cation efflux protein transmembrane domain"/>
    <property type="match status" value="1"/>
</dbReference>
<organism evidence="9 10">
    <name type="scientific">Pseudonocardia yuanmonensis</name>
    <dbReference type="NCBI Taxonomy" id="1095914"/>
    <lineage>
        <taxon>Bacteria</taxon>
        <taxon>Bacillati</taxon>
        <taxon>Actinomycetota</taxon>
        <taxon>Actinomycetes</taxon>
        <taxon>Pseudonocardiales</taxon>
        <taxon>Pseudonocardiaceae</taxon>
        <taxon>Pseudonocardia</taxon>
    </lineage>
</organism>
<gene>
    <name evidence="9" type="ORF">GCM10023215_37960</name>
</gene>
<dbReference type="InterPro" id="IPR002524">
    <property type="entry name" value="Cation_efflux"/>
</dbReference>
<feature type="transmembrane region" description="Helical" evidence="7">
    <location>
        <begin position="78"/>
        <end position="103"/>
    </location>
</feature>
<keyword evidence="6 7" id="KW-0472">Membrane</keyword>
<accession>A0ABP8WYR3</accession>
<evidence type="ECO:0000256" key="6">
    <source>
        <dbReference type="ARBA" id="ARBA00023136"/>
    </source>
</evidence>
<keyword evidence="10" id="KW-1185">Reference proteome</keyword>
<dbReference type="EMBL" id="BAABIC010000012">
    <property type="protein sequence ID" value="GAA4696343.1"/>
    <property type="molecule type" value="Genomic_DNA"/>
</dbReference>
<feature type="transmembrane region" description="Helical" evidence="7">
    <location>
        <begin position="36"/>
        <end position="57"/>
    </location>
</feature>
<evidence type="ECO:0000259" key="8">
    <source>
        <dbReference type="Pfam" id="PF01545"/>
    </source>
</evidence>
<name>A0ABP8WYR3_9PSEU</name>
<dbReference type="InterPro" id="IPR027469">
    <property type="entry name" value="Cation_efflux_TMD_sf"/>
</dbReference>
<dbReference type="Pfam" id="PF01545">
    <property type="entry name" value="Cation_efflux"/>
    <property type="match status" value="1"/>
</dbReference>
<dbReference type="Proteomes" id="UP001500325">
    <property type="component" value="Unassembled WGS sequence"/>
</dbReference>
<proteinExistence type="inferred from homology"/>
<feature type="domain" description="Cation efflux protein transmembrane" evidence="8">
    <location>
        <begin position="11"/>
        <end position="209"/>
    </location>
</feature>
<keyword evidence="3" id="KW-0813">Transport</keyword>
<feature type="transmembrane region" description="Helical" evidence="7">
    <location>
        <begin position="185"/>
        <end position="203"/>
    </location>
</feature>
<feature type="transmembrane region" description="Helical" evidence="7">
    <location>
        <begin position="153"/>
        <end position="170"/>
    </location>
</feature>
<comment type="subcellular location">
    <subcellularLocation>
        <location evidence="1">Membrane</location>
        <topology evidence="1">Multi-pass membrane protein</topology>
    </subcellularLocation>
</comment>
<keyword evidence="4 7" id="KW-0812">Transmembrane</keyword>